<keyword evidence="4" id="KW-0378">Hydrolase</keyword>
<dbReference type="AlphaFoldDB" id="R3X0R7"/>
<evidence type="ECO:0000256" key="3">
    <source>
        <dbReference type="ARBA" id="ARBA00022692"/>
    </source>
</evidence>
<comment type="subcellular location">
    <subcellularLocation>
        <location evidence="1">Membrane</location>
        <topology evidence="1">Multi-pass membrane protein</topology>
    </subcellularLocation>
</comment>
<comment type="caution">
    <text evidence="9">The sequence shown here is derived from an EMBL/GenBank/DDBJ whole genome shotgun (WGS) entry which is preliminary data.</text>
</comment>
<dbReference type="HOGENOM" id="CLU_055068_3_2_9"/>
<dbReference type="GO" id="GO:0016020">
    <property type="term" value="C:membrane"/>
    <property type="evidence" value="ECO:0007669"/>
    <property type="project" value="UniProtKB-SubCell"/>
</dbReference>
<dbReference type="STRING" id="154621.RV11_GL000419"/>
<feature type="transmembrane region" description="Helical" evidence="7">
    <location>
        <begin position="20"/>
        <end position="39"/>
    </location>
</feature>
<gene>
    <name evidence="9" type="ORF">UC3_00618</name>
</gene>
<dbReference type="InterPro" id="IPR035952">
    <property type="entry name" value="Rhomboid-like_sf"/>
</dbReference>
<accession>R3X0R7</accession>
<evidence type="ECO:0000313" key="10">
    <source>
        <dbReference type="Proteomes" id="UP000013785"/>
    </source>
</evidence>
<evidence type="ECO:0000256" key="5">
    <source>
        <dbReference type="ARBA" id="ARBA00022989"/>
    </source>
</evidence>
<feature type="transmembrane region" description="Helical" evidence="7">
    <location>
        <begin position="99"/>
        <end position="117"/>
    </location>
</feature>
<proteinExistence type="inferred from homology"/>
<dbReference type="PANTHER" id="PTHR43731">
    <property type="entry name" value="RHOMBOID PROTEASE"/>
    <property type="match status" value="1"/>
</dbReference>
<evidence type="ECO:0000256" key="6">
    <source>
        <dbReference type="ARBA" id="ARBA00023136"/>
    </source>
</evidence>
<evidence type="ECO:0000256" key="2">
    <source>
        <dbReference type="ARBA" id="ARBA00009045"/>
    </source>
</evidence>
<feature type="transmembrane region" description="Helical" evidence="7">
    <location>
        <begin position="209"/>
        <end position="227"/>
    </location>
</feature>
<feature type="transmembrane region" description="Helical" evidence="7">
    <location>
        <begin position="154"/>
        <end position="171"/>
    </location>
</feature>
<dbReference type="RefSeq" id="WP_010767291.1">
    <property type="nucleotide sequence ID" value="NZ_ASWE01000004.1"/>
</dbReference>
<dbReference type="InterPro" id="IPR022764">
    <property type="entry name" value="Peptidase_S54_rhomboid_dom"/>
</dbReference>
<feature type="transmembrane region" description="Helical" evidence="7">
    <location>
        <begin position="177"/>
        <end position="197"/>
    </location>
</feature>
<dbReference type="SUPFAM" id="SSF144091">
    <property type="entry name" value="Rhomboid-like"/>
    <property type="match status" value="1"/>
</dbReference>
<keyword evidence="3 7" id="KW-0812">Transmembrane</keyword>
<comment type="similarity">
    <text evidence="2">Belongs to the peptidase S54 family.</text>
</comment>
<evidence type="ECO:0000259" key="8">
    <source>
        <dbReference type="Pfam" id="PF01694"/>
    </source>
</evidence>
<dbReference type="eggNOG" id="COG0705">
    <property type="taxonomic scope" value="Bacteria"/>
</dbReference>
<protein>
    <recommendedName>
        <fullName evidence="8">Peptidase S54 rhomboid domain-containing protein</fullName>
    </recommendedName>
</protein>
<dbReference type="Gene3D" id="1.20.1540.10">
    <property type="entry name" value="Rhomboid-like"/>
    <property type="match status" value="1"/>
</dbReference>
<evidence type="ECO:0000313" key="9">
    <source>
        <dbReference type="EMBL" id="EOL47615.1"/>
    </source>
</evidence>
<evidence type="ECO:0000256" key="7">
    <source>
        <dbReference type="SAM" id="Phobius"/>
    </source>
</evidence>
<name>R3X0R7_9ENTE</name>
<organism evidence="9 10">
    <name type="scientific">Enterococcus phoeniculicola ATCC BAA-412</name>
    <dbReference type="NCBI Taxonomy" id="1158610"/>
    <lineage>
        <taxon>Bacteria</taxon>
        <taxon>Bacillati</taxon>
        <taxon>Bacillota</taxon>
        <taxon>Bacilli</taxon>
        <taxon>Lactobacillales</taxon>
        <taxon>Enterococcaceae</taxon>
        <taxon>Enterococcus</taxon>
    </lineage>
</organism>
<dbReference type="OrthoDB" id="9813074at2"/>
<dbReference type="PATRIC" id="fig|1158610.3.peg.594"/>
<feature type="transmembrane region" description="Helical" evidence="7">
    <location>
        <begin position="67"/>
        <end position="87"/>
    </location>
</feature>
<dbReference type="InterPro" id="IPR050925">
    <property type="entry name" value="Rhomboid_protease_S54"/>
</dbReference>
<keyword evidence="10" id="KW-1185">Reference proteome</keyword>
<sequence>MNYQQQMKLKRWLNKPLLTYTFLAIQTIVFLLMFLSPAMDNWFYSTGTMFGPRVAILHEYWRFITPMFIHFGLSHYALNSVVLYFMGTQIENIYGHGRFLFIYLLSGFMGNMASFAFNSPQTVAAGSSTALFGMFGAFLILGVHFKENMAIQGMVRQFALFVGMSLLFGLFDSTIDMWGHIGGIIGGLLLGSAIALPKQQERYSIHERIIAGGIFAFLIVILFLLGIRKYGLI</sequence>
<evidence type="ECO:0000256" key="1">
    <source>
        <dbReference type="ARBA" id="ARBA00004141"/>
    </source>
</evidence>
<keyword evidence="6 7" id="KW-0472">Membrane</keyword>
<keyword evidence="5 7" id="KW-1133">Transmembrane helix</keyword>
<dbReference type="Pfam" id="PF01694">
    <property type="entry name" value="Rhomboid"/>
    <property type="match status" value="1"/>
</dbReference>
<feature type="domain" description="Peptidase S54 rhomboid" evidence="8">
    <location>
        <begin position="58"/>
        <end position="193"/>
    </location>
</feature>
<dbReference type="PANTHER" id="PTHR43731:SF14">
    <property type="entry name" value="PRESENILIN-ASSOCIATED RHOMBOID-LIKE PROTEIN, MITOCHONDRIAL"/>
    <property type="match status" value="1"/>
</dbReference>
<dbReference type="Proteomes" id="UP000013785">
    <property type="component" value="Unassembled WGS sequence"/>
</dbReference>
<feature type="transmembrane region" description="Helical" evidence="7">
    <location>
        <begin position="123"/>
        <end position="142"/>
    </location>
</feature>
<reference evidence="9 10" key="1">
    <citation type="submission" date="2013-02" db="EMBL/GenBank/DDBJ databases">
        <title>The Genome Sequence of Enterococcus phoeniculicola BAA-412.</title>
        <authorList>
            <consortium name="The Broad Institute Genome Sequencing Platform"/>
            <consortium name="The Broad Institute Genome Sequencing Center for Infectious Disease"/>
            <person name="Earl A.M."/>
            <person name="Gilmore M.S."/>
            <person name="Lebreton F."/>
            <person name="Walker B."/>
            <person name="Young S.K."/>
            <person name="Zeng Q."/>
            <person name="Gargeya S."/>
            <person name="Fitzgerald M."/>
            <person name="Haas B."/>
            <person name="Abouelleil A."/>
            <person name="Alvarado L."/>
            <person name="Arachchi H.M."/>
            <person name="Berlin A.M."/>
            <person name="Chapman S.B."/>
            <person name="Dewar J."/>
            <person name="Goldberg J."/>
            <person name="Griggs A."/>
            <person name="Gujja S."/>
            <person name="Hansen M."/>
            <person name="Howarth C."/>
            <person name="Imamovic A."/>
            <person name="Larimer J."/>
            <person name="McCowan C."/>
            <person name="Murphy C."/>
            <person name="Neiman D."/>
            <person name="Pearson M."/>
            <person name="Priest M."/>
            <person name="Roberts A."/>
            <person name="Saif S."/>
            <person name="Shea T."/>
            <person name="Sisk P."/>
            <person name="Sykes S."/>
            <person name="Wortman J."/>
            <person name="Nusbaum C."/>
            <person name="Birren B."/>
        </authorList>
    </citation>
    <scope>NUCLEOTIDE SEQUENCE [LARGE SCALE GENOMIC DNA]</scope>
    <source>
        <strain evidence="9 10">ATCC BAA-412</strain>
    </source>
</reference>
<dbReference type="GO" id="GO:0004252">
    <property type="term" value="F:serine-type endopeptidase activity"/>
    <property type="evidence" value="ECO:0007669"/>
    <property type="project" value="InterPro"/>
</dbReference>
<evidence type="ECO:0000256" key="4">
    <source>
        <dbReference type="ARBA" id="ARBA00022801"/>
    </source>
</evidence>
<dbReference type="EMBL" id="AJAT01000008">
    <property type="protein sequence ID" value="EOL47615.1"/>
    <property type="molecule type" value="Genomic_DNA"/>
</dbReference>